<feature type="domain" description="PI3K/PI4K catalytic" evidence="10">
    <location>
        <begin position="1837"/>
        <end position="2151"/>
    </location>
</feature>
<dbReference type="InterPro" id="IPR011989">
    <property type="entry name" value="ARM-like"/>
</dbReference>
<comment type="catalytic activity">
    <reaction evidence="9">
        <text>L-seryl-[protein] + ATP = O-phospho-L-seryl-[protein] + ADP + H(+)</text>
        <dbReference type="Rhea" id="RHEA:17989"/>
        <dbReference type="Rhea" id="RHEA-COMP:9863"/>
        <dbReference type="Rhea" id="RHEA-COMP:11604"/>
        <dbReference type="ChEBI" id="CHEBI:15378"/>
        <dbReference type="ChEBI" id="CHEBI:29999"/>
        <dbReference type="ChEBI" id="CHEBI:30616"/>
        <dbReference type="ChEBI" id="CHEBI:83421"/>
        <dbReference type="ChEBI" id="CHEBI:456216"/>
        <dbReference type="EC" id="2.7.11.1"/>
    </reaction>
</comment>
<dbReference type="RefSeq" id="XP_001327328.1">
    <property type="nucleotide sequence ID" value="XM_001327293.1"/>
</dbReference>
<sequence>MAELAFPSTNEIINQSPYYEMETRSSLFLQIDQIIKLSENKQHSMFKIAMAHFKKYIQDTYRAKTLVNEERFYFNELFYSISLNRLNGNVSHYLMFIDAIISVDLSSKQAKAVRIARDLLEIPPTTDEYPWEILEKALVWIYKYAGNSLESIISKFRLKIFEWTISYKSESKISALNLINIFFRNFPNALISNMEQVQSSILSSLQHEDKQVRAAGCHTLEIALTLSESSQQIHIQTLCVTISSYLVTSQDPQFSGFVDAVRSVIDAAPRFASVFTFADPPLHLISVDKPTNASLELVSLAYRCTPKLFKYEHITQMLTLYKKFIAKKSPSRLCALRTLGEFSFLASNRLHTLHSEAVQNLLQIICSTNTSSESAYAILSLLSPEDPKYQERMASVLSFPPDDLLVDGYVKYVELWPKHASSVKMELIPKLNEFINTKDPSKILLSFKALNNLKCTIEEMTVRLILQYANLLIHADKTVRSCISDFLLSHQDVDIGIPERLIVFVSAETNDELKLRVLRKIHLKSTEKQFVPLVYSMCHDTNIDICISAIKVLCNLSDTLQILSNLVNELFTNLKLSNTIDKFYIKQLLTIVNLKGVEPIKNKDKLTNLILEFPFQNTGSLRLLNSLIKSDVNIKNYNLLINHIKANIKLHLSPNRLNAVLTLLLTSMEKTDLLDFLWKSDLQIVPLLFELAHKIEEQTIKSLIIVIITKLGIIDPKIVQPLLNSKRDTVKNPANTFKPLSESIDPLVSLTYVSVSTALPLLMEIIGNDSLVTLHQYAVEALLTVMKNYRSIGEDLSNLMVSYIKEYLLNGGPSTISIILKNFPNFIIVLGQSFSDEVVPPTVDVICKYRGRLPSHTLLRATEWIATQLPDVLEPHIHRLTKLFLSSIKTVQNDIANDIFSVFVSLGSLVSIVDYLVIPAFLQYIESHIMDTTICGEMIVKLQSILTFIKDNGDFGHEILKTLLLVYQNNQDLRQRVINIFICFIILFRNHVLFLLPEITQVINLESDRYLNKILDCLNTNTEIPLALKNKFAPDPPAPQQRQSSQHFAMPRKLSNPTSFYTEPNFEVPSKDWTKTQWEKWYYETIPVFIRNSPSRAISACYQLAENHAHICSSLFPVAFAINILESKTITLSLDLMKNALISNDCPSFIVRLFLCSIELLEISGAPLPVKYKLLTHVANKMRQYHQALRYAEAAFDTDVEKLSQVIININKKLGLKYAANGVFRKLSRTKEEQDFNSNTYQFLGVWEDALRLWEKKLTIMPNNVILLNNKMTCLEYLSRFKDLEICSRGFSNKFSAVAAYGNGKLDDFMLHMKNVNLTPETSFLHAIYNFLNNDYEKTKECIKIFINTNVENTFPVLSGDFERSYHDFVQMTLVVELMEIVELKELEGTSFYEKRKERIMKNWDYRLKQVSFNGQSDYFSLLQIRSLYFKKEEMNKYWTDFLNTTIKQGQTQIALIALEKLPKEEAETIFLKSEMALYSGKVDEMIEGSLKALELCDNKSNLYCKISKSLGRVYLNKGCLKESFEHTKNALNLSKYNFKIWKLWSDVNIAIFEQSGYKDKDSLKATLEGLMMVLSLNPPVPMHSILRVFSILFKYGNTEIYDLFRKHLPNVPCQYIAEHLPQITAKLSYDSDLDKLLVDTLTYIGNNHPNVVLQAISVSFPYQVDRSEIIKTVIQKLKMSHHTLVEDSRICRNELVRVASSWFEIWCYAIDESSRLYLHQNDPKSAAKLLLQHHDKISNPPQSFLELSFKAQFAATLSKAHTLTQCYFEGKSGIESFHLAWQFYTGIYTSLQNQAQSIKSVILEDASPSLASFKSSLICVPGTYKFHGPNIGINSFDPVMNVFTSKQRPRAVSINATDGNKYKFLLKANEDTRLDQRVVQLLTFVNTIMASAMAGNLTTYSILPLAPNVGLIGWVRDSTTIYELMRDYRERRKIPLNVEINNTLQMCPNFEQLPAIERKESFEFGLSKTKGDDLQQIILVNSSDSSNWVSRRLVYTESLAATSMVGYILGLGDRHPGNIMMCVKTGKLLHIDFGDCFEVAQHREHYPETVPFRLTRVFVNALEIAKVEGTLRQCSINVMNLLRLHKDTISGLLETFVHDPLLMGTAKMSEEKQPDVLIRRIVAKLTGDDFPDKGNLCVEQQVDTLISEATSTLNICMMFKGWRPWW</sequence>
<keyword evidence="4" id="KW-0677">Repeat</keyword>
<dbReference type="GO" id="GO:0080090">
    <property type="term" value="P:regulation of primary metabolic process"/>
    <property type="evidence" value="ECO:0007669"/>
    <property type="project" value="UniProtKB-ARBA"/>
</dbReference>
<evidence type="ECO:0000256" key="1">
    <source>
        <dbReference type="ARBA" id="ARBA00011031"/>
    </source>
</evidence>
<dbReference type="GO" id="GO:0005524">
    <property type="term" value="F:ATP binding"/>
    <property type="evidence" value="ECO:0007669"/>
    <property type="project" value="UniProtKB-KW"/>
</dbReference>
<evidence type="ECO:0000256" key="4">
    <source>
        <dbReference type="ARBA" id="ARBA00022737"/>
    </source>
</evidence>
<gene>
    <name evidence="13" type="ORF">TVAG_392220</name>
</gene>
<dbReference type="KEGG" id="tva:4773106"/>
<organism evidence="13 14">
    <name type="scientific">Trichomonas vaginalis (strain ATCC PRA-98 / G3)</name>
    <dbReference type="NCBI Taxonomy" id="412133"/>
    <lineage>
        <taxon>Eukaryota</taxon>
        <taxon>Metamonada</taxon>
        <taxon>Parabasalia</taxon>
        <taxon>Trichomonadida</taxon>
        <taxon>Trichomonadidae</taxon>
        <taxon>Trichomonas</taxon>
    </lineage>
</organism>
<evidence type="ECO:0000313" key="14">
    <source>
        <dbReference type="Proteomes" id="UP000001542"/>
    </source>
</evidence>
<evidence type="ECO:0000313" key="13">
    <source>
        <dbReference type="EMBL" id="EAY15105.1"/>
    </source>
</evidence>
<evidence type="ECO:0000259" key="12">
    <source>
        <dbReference type="PROSITE" id="PS51190"/>
    </source>
</evidence>
<dbReference type="FunCoup" id="A2DWS3">
    <property type="interactions" value="742"/>
</dbReference>
<dbReference type="InParanoid" id="A2DWS3"/>
<evidence type="ECO:0000256" key="5">
    <source>
        <dbReference type="ARBA" id="ARBA00022741"/>
    </source>
</evidence>
<dbReference type="EC" id="2.7.11.1" evidence="2"/>
<comment type="catalytic activity">
    <reaction evidence="8">
        <text>L-threonyl-[protein] + ATP = O-phospho-L-threonyl-[protein] + ADP + H(+)</text>
        <dbReference type="Rhea" id="RHEA:46608"/>
        <dbReference type="Rhea" id="RHEA-COMP:11060"/>
        <dbReference type="Rhea" id="RHEA-COMP:11605"/>
        <dbReference type="ChEBI" id="CHEBI:15378"/>
        <dbReference type="ChEBI" id="CHEBI:30013"/>
        <dbReference type="ChEBI" id="CHEBI:30616"/>
        <dbReference type="ChEBI" id="CHEBI:61977"/>
        <dbReference type="ChEBI" id="CHEBI:456216"/>
        <dbReference type="EC" id="2.7.11.1"/>
    </reaction>
</comment>
<dbReference type="GO" id="GO:0038201">
    <property type="term" value="C:TOR complex"/>
    <property type="evidence" value="ECO:0000318"/>
    <property type="project" value="GO_Central"/>
</dbReference>
<dbReference type="InterPro" id="IPR016024">
    <property type="entry name" value="ARM-type_fold"/>
</dbReference>
<dbReference type="Gene3D" id="1.20.120.150">
    <property type="entry name" value="FKBP12-rapamycin binding domain"/>
    <property type="match status" value="1"/>
</dbReference>
<dbReference type="FunFam" id="1.10.1070.11:FF:000071">
    <property type="entry name" value="PIKK family atypical protein kinase"/>
    <property type="match status" value="1"/>
</dbReference>
<evidence type="ECO:0000256" key="6">
    <source>
        <dbReference type="ARBA" id="ARBA00022777"/>
    </source>
</evidence>
<dbReference type="SMR" id="A2DWS3"/>
<dbReference type="SUPFAM" id="SSF48371">
    <property type="entry name" value="ARM repeat"/>
    <property type="match status" value="2"/>
</dbReference>
<dbReference type="InterPro" id="IPR036940">
    <property type="entry name" value="PI3/4_kinase_cat_sf"/>
</dbReference>
<keyword evidence="6 13" id="KW-0418">Kinase</keyword>
<dbReference type="InterPro" id="IPR050517">
    <property type="entry name" value="DDR_Repair_Kinase"/>
</dbReference>
<evidence type="ECO:0000259" key="10">
    <source>
        <dbReference type="PROSITE" id="PS50290"/>
    </source>
</evidence>
<dbReference type="OrthoDB" id="381190at2759"/>
<comment type="similarity">
    <text evidence="1">Belongs to the PI3/PI4-kinase family.</text>
</comment>
<name>A2DWS3_TRIV3</name>
<protein>
    <recommendedName>
        <fullName evidence="2">non-specific serine/threonine protein kinase</fullName>
        <ecNumber evidence="2">2.7.11.1</ecNumber>
    </recommendedName>
</protein>
<evidence type="ECO:0000256" key="2">
    <source>
        <dbReference type="ARBA" id="ARBA00012513"/>
    </source>
</evidence>
<feature type="domain" description="FAT" evidence="11">
    <location>
        <begin position="1174"/>
        <end position="1663"/>
    </location>
</feature>
<evidence type="ECO:0000256" key="9">
    <source>
        <dbReference type="ARBA" id="ARBA00048679"/>
    </source>
</evidence>
<dbReference type="InterPro" id="IPR036738">
    <property type="entry name" value="FRB_sf"/>
</dbReference>
<dbReference type="InterPro" id="IPR026683">
    <property type="entry name" value="TOR_cat"/>
</dbReference>
<accession>A2DWS3</accession>
<dbReference type="SMART" id="SM01343">
    <property type="entry name" value="FATC"/>
    <property type="match status" value="1"/>
</dbReference>
<dbReference type="Gene3D" id="1.25.10.10">
    <property type="entry name" value="Leucine-rich Repeat Variant"/>
    <property type="match status" value="2"/>
</dbReference>
<dbReference type="GO" id="GO:0016242">
    <property type="term" value="P:negative regulation of macroautophagy"/>
    <property type="evidence" value="ECO:0000318"/>
    <property type="project" value="GO_Central"/>
</dbReference>
<dbReference type="Pfam" id="PF02260">
    <property type="entry name" value="FATC"/>
    <property type="match status" value="1"/>
</dbReference>
<dbReference type="GO" id="GO:0005634">
    <property type="term" value="C:nucleus"/>
    <property type="evidence" value="ECO:0000318"/>
    <property type="project" value="GO_Central"/>
</dbReference>
<dbReference type="InterPro" id="IPR011009">
    <property type="entry name" value="Kinase-like_dom_sf"/>
</dbReference>
<dbReference type="GO" id="GO:0044877">
    <property type="term" value="F:protein-containing complex binding"/>
    <property type="evidence" value="ECO:0007669"/>
    <property type="project" value="InterPro"/>
</dbReference>
<dbReference type="eggNOG" id="KOG0891">
    <property type="taxonomic scope" value="Eukaryota"/>
</dbReference>
<dbReference type="InterPro" id="IPR018936">
    <property type="entry name" value="PI3/4_kinase_CS"/>
</dbReference>
<dbReference type="SMART" id="SM01345">
    <property type="entry name" value="Rapamycin_bind"/>
    <property type="match status" value="1"/>
</dbReference>
<dbReference type="Pfam" id="PF08771">
    <property type="entry name" value="FRB_dom"/>
    <property type="match status" value="1"/>
</dbReference>
<dbReference type="InterPro" id="IPR014009">
    <property type="entry name" value="PIK_FAT"/>
</dbReference>
<dbReference type="InterPro" id="IPR011990">
    <property type="entry name" value="TPR-like_helical_dom_sf"/>
</dbReference>
<dbReference type="Pfam" id="PF00454">
    <property type="entry name" value="PI3_PI4_kinase"/>
    <property type="match status" value="1"/>
</dbReference>
<dbReference type="Pfam" id="PF02259">
    <property type="entry name" value="FAT"/>
    <property type="match status" value="1"/>
</dbReference>
<dbReference type="SUPFAM" id="SSF56112">
    <property type="entry name" value="Protein kinase-like (PK-like)"/>
    <property type="match status" value="1"/>
</dbReference>
<evidence type="ECO:0000259" key="11">
    <source>
        <dbReference type="PROSITE" id="PS51189"/>
    </source>
</evidence>
<dbReference type="PANTHER" id="PTHR11139:SF9">
    <property type="entry name" value="SERINE_THREONINE-PROTEIN KINASE MTOR"/>
    <property type="match status" value="1"/>
</dbReference>
<keyword evidence="5" id="KW-0547">Nucleotide-binding</keyword>
<dbReference type="Gene3D" id="1.25.40.10">
    <property type="entry name" value="Tetratricopeptide repeat domain"/>
    <property type="match status" value="1"/>
</dbReference>
<dbReference type="Gene3D" id="1.10.1070.11">
    <property type="entry name" value="Phosphatidylinositol 3-/4-kinase, catalytic domain"/>
    <property type="match status" value="1"/>
</dbReference>
<dbReference type="PROSITE" id="PS51189">
    <property type="entry name" value="FAT"/>
    <property type="match status" value="1"/>
</dbReference>
<dbReference type="PROSITE" id="PS00916">
    <property type="entry name" value="PI3_4_KINASE_2"/>
    <property type="match status" value="1"/>
</dbReference>
<dbReference type="CDD" id="cd05169">
    <property type="entry name" value="PIKKc_TOR"/>
    <property type="match status" value="1"/>
</dbReference>
<evidence type="ECO:0000256" key="3">
    <source>
        <dbReference type="ARBA" id="ARBA00022679"/>
    </source>
</evidence>
<dbReference type="GO" id="GO:0005737">
    <property type="term" value="C:cytoplasm"/>
    <property type="evidence" value="ECO:0000318"/>
    <property type="project" value="GO_Central"/>
</dbReference>
<dbReference type="InterPro" id="IPR009076">
    <property type="entry name" value="FRB_dom"/>
</dbReference>
<dbReference type="PROSITE" id="PS50290">
    <property type="entry name" value="PI3_4_KINASE_3"/>
    <property type="match status" value="1"/>
</dbReference>
<dbReference type="SUPFAM" id="SSF47212">
    <property type="entry name" value="FKBP12-rapamycin-binding domain of FKBP-rapamycin-associated protein (FRAP)"/>
    <property type="match status" value="1"/>
</dbReference>
<dbReference type="GO" id="GO:0004674">
    <property type="term" value="F:protein serine/threonine kinase activity"/>
    <property type="evidence" value="ECO:0000318"/>
    <property type="project" value="GO_Central"/>
</dbReference>
<proteinExistence type="inferred from homology"/>
<dbReference type="Proteomes" id="UP000001542">
    <property type="component" value="Unassembled WGS sequence"/>
</dbReference>
<dbReference type="InterPro" id="IPR000403">
    <property type="entry name" value="PI3/4_kinase_cat_dom"/>
</dbReference>
<evidence type="ECO:0000256" key="8">
    <source>
        <dbReference type="ARBA" id="ARBA00047899"/>
    </source>
</evidence>
<dbReference type="EMBL" id="DS113260">
    <property type="protein sequence ID" value="EAY15105.1"/>
    <property type="molecule type" value="Genomic_DNA"/>
</dbReference>
<keyword evidence="14" id="KW-1185">Reference proteome</keyword>
<reference evidence="13" key="1">
    <citation type="submission" date="2006-10" db="EMBL/GenBank/DDBJ databases">
        <authorList>
            <person name="Amadeo P."/>
            <person name="Zhao Q."/>
            <person name="Wortman J."/>
            <person name="Fraser-Liggett C."/>
            <person name="Carlton J."/>
        </authorList>
    </citation>
    <scope>NUCLEOTIDE SEQUENCE</scope>
    <source>
        <strain evidence="13">G3</strain>
    </source>
</reference>
<dbReference type="Gene3D" id="3.30.1010.10">
    <property type="entry name" value="Phosphatidylinositol 3-kinase Catalytic Subunit, Chain A, domain 4"/>
    <property type="match status" value="1"/>
</dbReference>
<dbReference type="InterPro" id="IPR003151">
    <property type="entry name" value="PIK-rel_kinase_FAT"/>
</dbReference>
<feature type="domain" description="FATC" evidence="12">
    <location>
        <begin position="2135"/>
        <end position="2167"/>
    </location>
</feature>
<keyword evidence="7" id="KW-0067">ATP-binding</keyword>
<keyword evidence="3" id="KW-0808">Transferase</keyword>
<dbReference type="PROSITE" id="PS51190">
    <property type="entry name" value="FATC"/>
    <property type="match status" value="1"/>
</dbReference>
<dbReference type="VEuPathDB" id="TrichDB:TVAG_392220"/>
<dbReference type="VEuPathDB" id="TrichDB:TVAGG3_0839650"/>
<dbReference type="STRING" id="5722.A2DWS3"/>
<dbReference type="InterPro" id="IPR003152">
    <property type="entry name" value="FATC_dom"/>
</dbReference>
<dbReference type="SMART" id="SM00146">
    <property type="entry name" value="PI3Kc"/>
    <property type="match status" value="1"/>
</dbReference>
<evidence type="ECO:0000256" key="7">
    <source>
        <dbReference type="ARBA" id="ARBA00022840"/>
    </source>
</evidence>
<dbReference type="PANTHER" id="PTHR11139">
    <property type="entry name" value="ATAXIA TELANGIECTASIA MUTATED ATM -RELATED"/>
    <property type="match status" value="1"/>
</dbReference>
<reference evidence="13" key="2">
    <citation type="journal article" date="2007" name="Science">
        <title>Draft genome sequence of the sexually transmitted pathogen Trichomonas vaginalis.</title>
        <authorList>
            <person name="Carlton J.M."/>
            <person name="Hirt R.P."/>
            <person name="Silva J.C."/>
            <person name="Delcher A.L."/>
            <person name="Schatz M."/>
            <person name="Zhao Q."/>
            <person name="Wortman J.R."/>
            <person name="Bidwell S.L."/>
            <person name="Alsmark U.C.M."/>
            <person name="Besteiro S."/>
            <person name="Sicheritz-Ponten T."/>
            <person name="Noel C.J."/>
            <person name="Dacks J.B."/>
            <person name="Foster P.G."/>
            <person name="Simillion C."/>
            <person name="Van de Peer Y."/>
            <person name="Miranda-Saavedra D."/>
            <person name="Barton G.J."/>
            <person name="Westrop G.D."/>
            <person name="Mueller S."/>
            <person name="Dessi D."/>
            <person name="Fiori P.L."/>
            <person name="Ren Q."/>
            <person name="Paulsen I."/>
            <person name="Zhang H."/>
            <person name="Bastida-Corcuera F.D."/>
            <person name="Simoes-Barbosa A."/>
            <person name="Brown M.T."/>
            <person name="Hayes R.D."/>
            <person name="Mukherjee M."/>
            <person name="Okumura C.Y."/>
            <person name="Schneider R."/>
            <person name="Smith A.J."/>
            <person name="Vanacova S."/>
            <person name="Villalvazo M."/>
            <person name="Haas B.J."/>
            <person name="Pertea M."/>
            <person name="Feldblyum T.V."/>
            <person name="Utterback T.R."/>
            <person name="Shu C.L."/>
            <person name="Osoegawa K."/>
            <person name="de Jong P.J."/>
            <person name="Hrdy I."/>
            <person name="Horvathova L."/>
            <person name="Zubacova Z."/>
            <person name="Dolezal P."/>
            <person name="Malik S.B."/>
            <person name="Logsdon J.M. Jr."/>
            <person name="Henze K."/>
            <person name="Gupta A."/>
            <person name="Wang C.C."/>
            <person name="Dunne R.L."/>
            <person name="Upcroft J.A."/>
            <person name="Upcroft P."/>
            <person name="White O."/>
            <person name="Salzberg S.L."/>
            <person name="Tang P."/>
            <person name="Chiu C.-H."/>
            <person name="Lee Y.-S."/>
            <person name="Embley T.M."/>
            <person name="Coombs G.H."/>
            <person name="Mottram J.C."/>
            <person name="Tachezy J."/>
            <person name="Fraser-Liggett C.M."/>
            <person name="Johnson P.J."/>
        </authorList>
    </citation>
    <scope>NUCLEOTIDE SEQUENCE [LARGE SCALE GENOMIC DNA]</scope>
    <source>
        <strain evidence="13">G3</strain>
    </source>
</reference>
<dbReference type="GO" id="GO:0031929">
    <property type="term" value="P:TOR signaling"/>
    <property type="evidence" value="ECO:0000318"/>
    <property type="project" value="GO_Central"/>
</dbReference>